<sequence>MNGRYENTSRSTEHDVRRRGRIRRAIVREFTPPPIPRPAPSEEQLAEGHLAVGMIEDAFEDSPGSDVQGPDTLIISAEAPGGGRLHRTAACPLPVVGGGRRLVGRTIGFRHTTFEPDHVNDILVVRWPREIGKALEPAAQNEGPGTLRARVWGLLAGCGFALLWAGIALTPILLCGIVFGGDMFTDLPAWFRPGAGLAASVAAVPLGLFLVAACTVRKNAALAHRSREAGD</sequence>
<keyword evidence="1" id="KW-1133">Transmembrane helix</keyword>
<gene>
    <name evidence="2" type="ORF">VSQ78_03870</name>
</gene>
<keyword evidence="1" id="KW-0812">Transmembrane</keyword>
<dbReference type="Proteomes" id="UP001585053">
    <property type="component" value="Unassembled WGS sequence"/>
</dbReference>
<protein>
    <submittedName>
        <fullName evidence="2">Uncharacterized protein</fullName>
    </submittedName>
</protein>
<keyword evidence="1" id="KW-0472">Membrane</keyword>
<organism evidence="2 3">
    <name type="scientific">Nocardiopsis alba</name>
    <dbReference type="NCBI Taxonomy" id="53437"/>
    <lineage>
        <taxon>Bacteria</taxon>
        <taxon>Bacillati</taxon>
        <taxon>Actinomycetota</taxon>
        <taxon>Actinomycetes</taxon>
        <taxon>Streptosporangiales</taxon>
        <taxon>Nocardiopsidaceae</taxon>
        <taxon>Nocardiopsis</taxon>
    </lineage>
</organism>
<evidence type="ECO:0000313" key="3">
    <source>
        <dbReference type="Proteomes" id="UP001585053"/>
    </source>
</evidence>
<feature type="transmembrane region" description="Helical" evidence="1">
    <location>
        <begin position="194"/>
        <end position="216"/>
    </location>
</feature>
<accession>A0ABV5DQG4</accession>
<reference evidence="2 3" key="1">
    <citation type="submission" date="2024-01" db="EMBL/GenBank/DDBJ databases">
        <title>Genome mining of biosynthetic gene clusters to explore secondary metabolites of Streptomyces sp.</title>
        <authorList>
            <person name="Baig A."/>
            <person name="Ajitkumar Shintre N."/>
            <person name="Kumar H."/>
            <person name="Anbarasu A."/>
            <person name="Ramaiah S."/>
        </authorList>
    </citation>
    <scope>NUCLEOTIDE SEQUENCE [LARGE SCALE GENOMIC DNA]</scope>
    <source>
        <strain evidence="2 3">A01</strain>
    </source>
</reference>
<comment type="caution">
    <text evidence="2">The sequence shown here is derived from an EMBL/GenBank/DDBJ whole genome shotgun (WGS) entry which is preliminary data.</text>
</comment>
<dbReference type="RefSeq" id="WP_376736796.1">
    <property type="nucleotide sequence ID" value="NZ_JAYMRS010000001.1"/>
</dbReference>
<name>A0ABV5DQG4_9ACTN</name>
<keyword evidence="3" id="KW-1185">Reference proteome</keyword>
<evidence type="ECO:0000256" key="1">
    <source>
        <dbReference type="SAM" id="Phobius"/>
    </source>
</evidence>
<evidence type="ECO:0000313" key="2">
    <source>
        <dbReference type="EMBL" id="MFB8766827.1"/>
    </source>
</evidence>
<feature type="transmembrane region" description="Helical" evidence="1">
    <location>
        <begin position="151"/>
        <end position="174"/>
    </location>
</feature>
<dbReference type="EMBL" id="JAYMRS010000001">
    <property type="protein sequence ID" value="MFB8766827.1"/>
    <property type="molecule type" value="Genomic_DNA"/>
</dbReference>
<proteinExistence type="predicted"/>